<dbReference type="Pfam" id="PF10604">
    <property type="entry name" value="Polyketide_cyc2"/>
    <property type="match status" value="1"/>
</dbReference>
<keyword evidence="1" id="KW-0732">Signal</keyword>
<dbReference type="InterPro" id="IPR023393">
    <property type="entry name" value="START-like_dom_sf"/>
</dbReference>
<keyword evidence="3" id="KW-1185">Reference proteome</keyword>
<accession>A0A0J7XPA6</accession>
<proteinExistence type="predicted"/>
<name>A0A0J7XPA6_9SPHN</name>
<dbReference type="Gene3D" id="3.30.530.20">
    <property type="match status" value="1"/>
</dbReference>
<dbReference type="InterPro" id="IPR019587">
    <property type="entry name" value="Polyketide_cyclase/dehydratase"/>
</dbReference>
<organism evidence="2 3">
    <name type="scientific">Sphingobium cupriresistens LL01</name>
    <dbReference type="NCBI Taxonomy" id="1420583"/>
    <lineage>
        <taxon>Bacteria</taxon>
        <taxon>Pseudomonadati</taxon>
        <taxon>Pseudomonadota</taxon>
        <taxon>Alphaproteobacteria</taxon>
        <taxon>Sphingomonadales</taxon>
        <taxon>Sphingomonadaceae</taxon>
        <taxon>Sphingobium</taxon>
    </lineage>
</organism>
<gene>
    <name evidence="2" type="ORF">V473_16365</name>
</gene>
<evidence type="ECO:0000313" key="3">
    <source>
        <dbReference type="Proteomes" id="UP000052232"/>
    </source>
</evidence>
<feature type="signal peptide" evidence="1">
    <location>
        <begin position="1"/>
        <end position="15"/>
    </location>
</feature>
<dbReference type="EMBL" id="JACT01000004">
    <property type="protein sequence ID" value="KMS53791.1"/>
    <property type="molecule type" value="Genomic_DNA"/>
</dbReference>
<dbReference type="PATRIC" id="fig|1420583.3.peg.3076"/>
<protein>
    <submittedName>
        <fullName evidence="2">Polyketide cyclase</fullName>
    </submittedName>
</protein>
<comment type="caution">
    <text evidence="2">The sequence shown here is derived from an EMBL/GenBank/DDBJ whole genome shotgun (WGS) entry which is preliminary data.</text>
</comment>
<sequence>MRMITLLGWAGAAMAAPAHSVVMVTSDVGFVIESEVEIAADADAVYALLLTPGRWWNDAHSYSGDSANMTIDAHAGGCFCETIPAKAGAAGSVEHGRVIYVVPGRQLRLSGALGPLQTDAAIGTLDLVLTPAGKGMTVRMTYVAGGYLRTRPAQIAPMVDQVLGEQLQGLKRVAETPLS</sequence>
<dbReference type="Proteomes" id="UP000052232">
    <property type="component" value="Unassembled WGS sequence"/>
</dbReference>
<reference evidence="2 3" key="1">
    <citation type="journal article" date="2015" name="G3 (Bethesda)">
        <title>Insights into Ongoing Evolution of the Hexachlorocyclohexane Catabolic Pathway from Comparative Genomics of Ten Sphingomonadaceae Strains.</title>
        <authorList>
            <person name="Pearce S.L."/>
            <person name="Oakeshott J.G."/>
            <person name="Pandey G."/>
        </authorList>
    </citation>
    <scope>NUCLEOTIDE SEQUENCE [LARGE SCALE GENOMIC DNA]</scope>
    <source>
        <strain evidence="2 3">LL01</strain>
    </source>
</reference>
<evidence type="ECO:0000256" key="1">
    <source>
        <dbReference type="SAM" id="SignalP"/>
    </source>
</evidence>
<dbReference type="STRING" id="1420583.V473_16365"/>
<feature type="chain" id="PRO_5012113512" evidence="1">
    <location>
        <begin position="16"/>
        <end position="179"/>
    </location>
</feature>
<evidence type="ECO:0000313" key="2">
    <source>
        <dbReference type="EMBL" id="KMS53791.1"/>
    </source>
</evidence>
<dbReference type="SUPFAM" id="SSF55961">
    <property type="entry name" value="Bet v1-like"/>
    <property type="match status" value="1"/>
</dbReference>
<dbReference type="AlphaFoldDB" id="A0A0J7XPA6"/>